<dbReference type="GO" id="GO:0016853">
    <property type="term" value="F:isomerase activity"/>
    <property type="evidence" value="ECO:0007669"/>
    <property type="project" value="TreeGrafter"/>
</dbReference>
<name>A0A2A9NB98_9AGAR</name>
<sequence>MTTEELPFAGHPTIGSGWHLLTGEGEAAAGKTGTTLVTKAGKIPVRAVIKNGLVEKVGLSVPVDFKVHTPYAHPTLKKDQGELRDGDYLNGVEGKEAVASIVKGMTFILLALKSTEALGRMGGYTYRTTVPGLGEWDGMLGVYAFVILGEGEGVDGVDGIIYVQTRMFVGPLEDPATGSAASTLAGWLGIMKGKGKWAVEIVQGMEMGRRSEIGVVVDMGDEGGIRSIELVGSAVQVMEGYVYV</sequence>
<dbReference type="PANTHER" id="PTHR13774:SF32">
    <property type="entry name" value="ANTISENSE-ENHANCING SEQUENCE 1"/>
    <property type="match status" value="1"/>
</dbReference>
<proteinExistence type="predicted"/>
<dbReference type="PIRSF" id="PIRSF016184">
    <property type="entry name" value="PhzC_PhzF"/>
    <property type="match status" value="1"/>
</dbReference>
<dbReference type="Gene3D" id="3.10.310.10">
    <property type="entry name" value="Diaminopimelate Epimerase, Chain A, domain 1"/>
    <property type="match status" value="2"/>
</dbReference>
<dbReference type="Pfam" id="PF02567">
    <property type="entry name" value="PhzC-PhzF"/>
    <property type="match status" value="1"/>
</dbReference>
<dbReference type="PANTHER" id="PTHR13774">
    <property type="entry name" value="PHENAZINE BIOSYNTHESIS PROTEIN"/>
    <property type="match status" value="1"/>
</dbReference>
<dbReference type="OrthoDB" id="75169at2759"/>
<keyword evidence="2" id="KW-1185">Reference proteome</keyword>
<evidence type="ECO:0000313" key="1">
    <source>
        <dbReference type="EMBL" id="PFH45527.1"/>
    </source>
</evidence>
<organism evidence="1 2">
    <name type="scientific">Amanita thiersii Skay4041</name>
    <dbReference type="NCBI Taxonomy" id="703135"/>
    <lineage>
        <taxon>Eukaryota</taxon>
        <taxon>Fungi</taxon>
        <taxon>Dikarya</taxon>
        <taxon>Basidiomycota</taxon>
        <taxon>Agaricomycotina</taxon>
        <taxon>Agaricomycetes</taxon>
        <taxon>Agaricomycetidae</taxon>
        <taxon>Agaricales</taxon>
        <taxon>Pluteineae</taxon>
        <taxon>Amanitaceae</taxon>
        <taxon>Amanita</taxon>
    </lineage>
</organism>
<dbReference type="SUPFAM" id="SSF54506">
    <property type="entry name" value="Diaminopimelate epimerase-like"/>
    <property type="match status" value="1"/>
</dbReference>
<dbReference type="GO" id="GO:0005737">
    <property type="term" value="C:cytoplasm"/>
    <property type="evidence" value="ECO:0007669"/>
    <property type="project" value="TreeGrafter"/>
</dbReference>
<dbReference type="Proteomes" id="UP000242287">
    <property type="component" value="Unassembled WGS sequence"/>
</dbReference>
<protein>
    <submittedName>
        <fullName evidence="1">Uncharacterized protein</fullName>
    </submittedName>
</protein>
<reference evidence="1 2" key="1">
    <citation type="submission" date="2014-02" db="EMBL/GenBank/DDBJ databases">
        <title>Transposable element dynamics among asymbiotic and ectomycorrhizal Amanita fungi.</title>
        <authorList>
            <consortium name="DOE Joint Genome Institute"/>
            <person name="Hess J."/>
            <person name="Skrede I."/>
            <person name="Wolfe B."/>
            <person name="LaButti K."/>
            <person name="Ohm R.A."/>
            <person name="Grigoriev I.V."/>
            <person name="Pringle A."/>
        </authorList>
    </citation>
    <scope>NUCLEOTIDE SEQUENCE [LARGE SCALE GENOMIC DNA]</scope>
    <source>
        <strain evidence="1 2">SKay4041</strain>
    </source>
</reference>
<dbReference type="EMBL" id="KZ302349">
    <property type="protein sequence ID" value="PFH45527.1"/>
    <property type="molecule type" value="Genomic_DNA"/>
</dbReference>
<dbReference type="AlphaFoldDB" id="A0A2A9NB98"/>
<accession>A0A2A9NB98</accession>
<gene>
    <name evidence="1" type="ORF">AMATHDRAFT_200539</name>
</gene>
<dbReference type="InterPro" id="IPR003719">
    <property type="entry name" value="Phenazine_PhzF-like"/>
</dbReference>
<evidence type="ECO:0000313" key="2">
    <source>
        <dbReference type="Proteomes" id="UP000242287"/>
    </source>
</evidence>